<dbReference type="AlphaFoldDB" id="A0A8J5LIY0"/>
<dbReference type="Pfam" id="PF20431">
    <property type="entry name" value="E_motif"/>
    <property type="match status" value="1"/>
</dbReference>
<dbReference type="InterPro" id="IPR046849">
    <property type="entry name" value="E2_motif"/>
</dbReference>
<dbReference type="InterPro" id="IPR032867">
    <property type="entry name" value="DYW_dom"/>
</dbReference>
<dbReference type="SUPFAM" id="SSF53098">
    <property type="entry name" value="Ribonuclease H-like"/>
    <property type="match status" value="1"/>
</dbReference>
<feature type="repeat" description="PPR" evidence="2">
    <location>
        <begin position="394"/>
        <end position="424"/>
    </location>
</feature>
<dbReference type="GO" id="GO:0015074">
    <property type="term" value="P:DNA integration"/>
    <property type="evidence" value="ECO:0007669"/>
    <property type="project" value="InterPro"/>
</dbReference>
<evidence type="ECO:0000313" key="5">
    <source>
        <dbReference type="Proteomes" id="UP000734854"/>
    </source>
</evidence>
<dbReference type="PANTHER" id="PTHR47926">
    <property type="entry name" value="PENTATRICOPEPTIDE REPEAT-CONTAINING PROTEIN"/>
    <property type="match status" value="1"/>
</dbReference>
<dbReference type="PANTHER" id="PTHR47926:SF400">
    <property type="entry name" value="PENTACOTRIPEPTIDE-REPEAT REGION OF PRORP DOMAIN-CONTAINING PROTEIN"/>
    <property type="match status" value="1"/>
</dbReference>
<feature type="domain" description="Integrase catalytic" evidence="3">
    <location>
        <begin position="98"/>
        <end position="265"/>
    </location>
</feature>
<name>A0A8J5LIY0_ZINOF</name>
<dbReference type="InterPro" id="IPR041588">
    <property type="entry name" value="Integrase_H2C2"/>
</dbReference>
<dbReference type="PROSITE" id="PS50994">
    <property type="entry name" value="INTEGRASE"/>
    <property type="match status" value="1"/>
</dbReference>
<dbReference type="InterPro" id="IPR012337">
    <property type="entry name" value="RNaseH-like_sf"/>
</dbReference>
<proteinExistence type="predicted"/>
<gene>
    <name evidence="4" type="ORF">ZIOFF_024195</name>
</gene>
<dbReference type="GO" id="GO:0003723">
    <property type="term" value="F:RNA binding"/>
    <property type="evidence" value="ECO:0007669"/>
    <property type="project" value="InterPro"/>
</dbReference>
<dbReference type="InterPro" id="IPR036397">
    <property type="entry name" value="RNaseH_sf"/>
</dbReference>
<evidence type="ECO:0000259" key="3">
    <source>
        <dbReference type="PROSITE" id="PS50994"/>
    </source>
</evidence>
<dbReference type="PROSITE" id="PS51375">
    <property type="entry name" value="PPR"/>
    <property type="match status" value="2"/>
</dbReference>
<dbReference type="Pfam" id="PF20430">
    <property type="entry name" value="Eplus_motif"/>
    <property type="match status" value="1"/>
</dbReference>
<dbReference type="InterPro" id="IPR002885">
    <property type="entry name" value="PPR_rpt"/>
</dbReference>
<dbReference type="EMBL" id="JACMSC010000007">
    <property type="protein sequence ID" value="KAG6513858.1"/>
    <property type="molecule type" value="Genomic_DNA"/>
</dbReference>
<evidence type="ECO:0000256" key="2">
    <source>
        <dbReference type="PROSITE-ProRule" id="PRU00708"/>
    </source>
</evidence>
<dbReference type="FunFam" id="1.25.40.10:FF:000184">
    <property type="entry name" value="Pentatricopeptide repeat-containing protein, chloroplastic"/>
    <property type="match status" value="1"/>
</dbReference>
<keyword evidence="5" id="KW-1185">Reference proteome</keyword>
<dbReference type="InterPro" id="IPR011990">
    <property type="entry name" value="TPR-like_helical_dom_sf"/>
</dbReference>
<sequence>MTLASTLLSDIQTAQDQDPEIRKIKQGLAESESGEFRVSDSGVLYFGDRLCFPDQEELRRKILDEAHKTPYAMHSDSTKMYQDLKRRLWWPGMKRDIARYIPEWKWEDISMDFIVGLPKTTNGFDAIWVIVNRLTKSAHFLAIRISYSMEQLAQLYLKEIVRLHGVPRTIISDRDSRFTSHFWKCVQSALGTRLKFSTTFHPRTDGQMERVNHVLEGMLRACALDFKGNMWNHTLSPEELASHMQIYMGLRSNGWAPIVYTTPCLDSSFGFLKVRNTPRTEANRFKWFFRAQKHVESIQFRFYSLVGRYRKSSYALMEVRFVFKKKSSLFMIMPLYKLSMWGNLVLLTGNMLQSNARQDNFTFPFVLKACAQLAAVAEGMQIHGHVAKLGFERDLYAQNSLLNFYGKCGRIELARKLFDEMGRRRNTWTYSVVISGLAMHSEGHKALQVFEEMLSAGHVPDEAIYVGVLSACSHAALLDEALLYLDRMKFEHGIPPNPQHYGCIVDLMARAGKLREAHELIHSASIAHAESAWRCLLSACKIHGDLNLAECAVRKLKDLGACNTGDYIIASSMYAKAQKWSEAALCRKEMADFGLLQVPGQSKVEVKGKLHSFVSHDRSHPESDEIYEMLHQVEWQLRAEGYVPDTSEVVMDLNEEEKRRAVAAHSQKLAIAFALAKTGKRRAIRIVTNLRMSKDCHTYSAFVSRIFEREINIRDRNRFHRFRRGLCACGGRW</sequence>
<protein>
    <recommendedName>
        <fullName evidence="3">Integrase catalytic domain-containing protein</fullName>
    </recommendedName>
</protein>
<dbReference type="InterPro" id="IPR046848">
    <property type="entry name" value="E_motif"/>
</dbReference>
<dbReference type="GO" id="GO:0009451">
    <property type="term" value="P:RNA modification"/>
    <property type="evidence" value="ECO:0007669"/>
    <property type="project" value="InterPro"/>
</dbReference>
<dbReference type="Gene3D" id="1.10.340.70">
    <property type="match status" value="1"/>
</dbReference>
<feature type="repeat" description="PPR" evidence="2">
    <location>
        <begin position="426"/>
        <end position="460"/>
    </location>
</feature>
<evidence type="ECO:0000313" key="4">
    <source>
        <dbReference type="EMBL" id="KAG6513858.1"/>
    </source>
</evidence>
<dbReference type="NCBIfam" id="TIGR00756">
    <property type="entry name" value="PPR"/>
    <property type="match status" value="2"/>
</dbReference>
<dbReference type="Proteomes" id="UP000734854">
    <property type="component" value="Unassembled WGS sequence"/>
</dbReference>
<dbReference type="Gene3D" id="3.30.420.10">
    <property type="entry name" value="Ribonuclease H-like superfamily/Ribonuclease H"/>
    <property type="match status" value="1"/>
</dbReference>
<dbReference type="InterPro" id="IPR046960">
    <property type="entry name" value="PPR_At4g14850-like_plant"/>
</dbReference>
<evidence type="ECO:0000256" key="1">
    <source>
        <dbReference type="ARBA" id="ARBA00022737"/>
    </source>
</evidence>
<dbReference type="Pfam" id="PF14432">
    <property type="entry name" value="DYW_deaminase"/>
    <property type="match status" value="1"/>
</dbReference>
<dbReference type="Pfam" id="PF17921">
    <property type="entry name" value="Integrase_H2C2"/>
    <property type="match status" value="1"/>
</dbReference>
<dbReference type="GO" id="GO:0008270">
    <property type="term" value="F:zinc ion binding"/>
    <property type="evidence" value="ECO:0007669"/>
    <property type="project" value="InterPro"/>
</dbReference>
<dbReference type="InterPro" id="IPR001584">
    <property type="entry name" value="Integrase_cat-core"/>
</dbReference>
<comment type="caution">
    <text evidence="4">The sequence shown here is derived from an EMBL/GenBank/DDBJ whole genome shotgun (WGS) entry which is preliminary data.</text>
</comment>
<keyword evidence="1" id="KW-0677">Repeat</keyword>
<accession>A0A8J5LIY0</accession>
<reference evidence="4 5" key="1">
    <citation type="submission" date="2020-08" db="EMBL/GenBank/DDBJ databases">
        <title>Plant Genome Project.</title>
        <authorList>
            <person name="Zhang R.-G."/>
        </authorList>
    </citation>
    <scope>NUCLEOTIDE SEQUENCE [LARGE SCALE GENOMIC DNA]</scope>
    <source>
        <tissue evidence="4">Rhizome</tissue>
    </source>
</reference>
<dbReference type="Gene3D" id="1.25.40.10">
    <property type="entry name" value="Tetratricopeptide repeat domain"/>
    <property type="match status" value="2"/>
</dbReference>
<dbReference type="Pfam" id="PF13041">
    <property type="entry name" value="PPR_2"/>
    <property type="match status" value="1"/>
</dbReference>
<organism evidence="4 5">
    <name type="scientific">Zingiber officinale</name>
    <name type="common">Ginger</name>
    <name type="synonym">Amomum zingiber</name>
    <dbReference type="NCBI Taxonomy" id="94328"/>
    <lineage>
        <taxon>Eukaryota</taxon>
        <taxon>Viridiplantae</taxon>
        <taxon>Streptophyta</taxon>
        <taxon>Embryophyta</taxon>
        <taxon>Tracheophyta</taxon>
        <taxon>Spermatophyta</taxon>
        <taxon>Magnoliopsida</taxon>
        <taxon>Liliopsida</taxon>
        <taxon>Zingiberales</taxon>
        <taxon>Zingiberaceae</taxon>
        <taxon>Zingiber</taxon>
    </lineage>
</organism>